<sequence length="43" mass="4971">MRTEADSTDRSNDEFVNYMPAMPPLEDEPGLLERVLGTFRRGR</sequence>
<dbReference type="RefSeq" id="WP_015233724.1">
    <property type="nucleotide sequence ID" value="NZ_FORO01000013.1"/>
</dbReference>
<gene>
    <name evidence="1" type="ORF">SAMN05443661_11334</name>
</gene>
<dbReference type="GeneID" id="80367998"/>
<evidence type="ECO:0000313" key="1">
    <source>
        <dbReference type="EMBL" id="SFJ06869.1"/>
    </source>
</evidence>
<accession>A0A1I3NC89</accession>
<dbReference type="EMBL" id="FORO01000013">
    <property type="protein sequence ID" value="SFJ06869.1"/>
    <property type="molecule type" value="Genomic_DNA"/>
</dbReference>
<proteinExistence type="predicted"/>
<organism evidence="1 2">
    <name type="scientific">Natronobacterium gregoryi</name>
    <dbReference type="NCBI Taxonomy" id="44930"/>
    <lineage>
        <taxon>Archaea</taxon>
        <taxon>Methanobacteriati</taxon>
        <taxon>Methanobacteriota</taxon>
        <taxon>Stenosarchaea group</taxon>
        <taxon>Halobacteria</taxon>
        <taxon>Halobacteriales</taxon>
        <taxon>Natrialbaceae</taxon>
        <taxon>Natronobacterium</taxon>
    </lineage>
</organism>
<dbReference type="AlphaFoldDB" id="A0A1I3NC89"/>
<evidence type="ECO:0000313" key="2">
    <source>
        <dbReference type="Proteomes" id="UP000182829"/>
    </source>
</evidence>
<reference evidence="1 2" key="1">
    <citation type="submission" date="2016-10" db="EMBL/GenBank/DDBJ databases">
        <authorList>
            <person name="de Groot N.N."/>
        </authorList>
    </citation>
    <scope>NUCLEOTIDE SEQUENCE [LARGE SCALE GENOMIC DNA]</scope>
    <source>
        <strain evidence="1 2">SP2</strain>
    </source>
</reference>
<protein>
    <submittedName>
        <fullName evidence="1">Uncharacterized protein</fullName>
    </submittedName>
</protein>
<name>A0A1I3NC89_9EURY</name>
<dbReference type="Proteomes" id="UP000182829">
    <property type="component" value="Unassembled WGS sequence"/>
</dbReference>